<feature type="transmembrane region" description="Helical" evidence="2">
    <location>
        <begin position="6"/>
        <end position="29"/>
    </location>
</feature>
<name>A0A554JE12_9BACT</name>
<evidence type="ECO:0000256" key="2">
    <source>
        <dbReference type="SAM" id="Phobius"/>
    </source>
</evidence>
<dbReference type="EMBL" id="VMFD01000001">
    <property type="protein sequence ID" value="TSC66612.1"/>
    <property type="molecule type" value="Genomic_DNA"/>
</dbReference>
<keyword evidence="2" id="KW-0472">Membrane</keyword>
<reference evidence="3 4" key="1">
    <citation type="submission" date="2017-08" db="EMBL/GenBank/DDBJ databases">
        <title>Mechanisms for carbon and nitrogen cycling indicate functional differentiation within the Candidate Phyla Radiation.</title>
        <authorList>
            <person name="Danczak R.E."/>
            <person name="Johnston M.D."/>
            <person name="Kenah C."/>
            <person name="Slattery M."/>
            <person name="Wrighton K.C."/>
            <person name="Wilkins M.J."/>
        </authorList>
    </citation>
    <scope>NUCLEOTIDE SEQUENCE [LARGE SCALE GENOMIC DNA]</scope>
    <source>
        <strain evidence="3">Gr01-1014_85</strain>
    </source>
</reference>
<evidence type="ECO:0000256" key="1">
    <source>
        <dbReference type="SAM" id="Coils"/>
    </source>
</evidence>
<comment type="caution">
    <text evidence="3">The sequence shown here is derived from an EMBL/GenBank/DDBJ whole genome shotgun (WGS) entry which is preliminary data.</text>
</comment>
<organism evidence="3 4">
    <name type="scientific">Candidatus Berkelbacteria bacterium Gr01-1014_85</name>
    <dbReference type="NCBI Taxonomy" id="2017150"/>
    <lineage>
        <taxon>Bacteria</taxon>
        <taxon>Candidatus Berkelbacteria</taxon>
    </lineage>
</organism>
<accession>A0A554JE12</accession>
<dbReference type="Proteomes" id="UP000316253">
    <property type="component" value="Unassembled WGS sequence"/>
</dbReference>
<keyword evidence="2" id="KW-1133">Transmembrane helix</keyword>
<sequence length="160" mass="17703">MNKATFGRYLGIALAFVIFFVGLAGLTYWRQKSAQTASGQLVTTQPTVSAPNQGFSGTGQTVSRGSYLMRVYLPNPQIRLINVDQLHPTYKRGAHQDVVNLTSAEKQNLIRLERRLVALEQQLKEQARLARHRPSNNTGKITLLDQLADLGPVGFGIVNQ</sequence>
<evidence type="ECO:0000313" key="4">
    <source>
        <dbReference type="Proteomes" id="UP000316253"/>
    </source>
</evidence>
<protein>
    <submittedName>
        <fullName evidence="3">Uncharacterized protein</fullName>
    </submittedName>
</protein>
<gene>
    <name evidence="3" type="ORF">CEO22_18</name>
</gene>
<evidence type="ECO:0000313" key="3">
    <source>
        <dbReference type="EMBL" id="TSC66612.1"/>
    </source>
</evidence>
<keyword evidence="1" id="KW-0175">Coiled coil</keyword>
<dbReference type="AlphaFoldDB" id="A0A554JE12"/>
<keyword evidence="2" id="KW-0812">Transmembrane</keyword>
<proteinExistence type="predicted"/>
<feature type="coiled-coil region" evidence="1">
    <location>
        <begin position="102"/>
        <end position="129"/>
    </location>
</feature>